<comment type="subcellular location">
    <subcellularLocation>
        <location evidence="1">Membrane</location>
        <topology evidence="1">Single-pass type I membrane protein</topology>
    </subcellularLocation>
</comment>
<dbReference type="InterPro" id="IPR003597">
    <property type="entry name" value="Ig_C1-set"/>
</dbReference>
<dbReference type="PANTHER" id="PTHR19944:SF99">
    <property type="entry name" value="HLA CLASS II HISTOCOMPATIBILITY ANTIGEN, DRB1 BETA CHAIN"/>
    <property type="match status" value="1"/>
</dbReference>
<evidence type="ECO:0000256" key="1">
    <source>
        <dbReference type="ARBA" id="ARBA00004479"/>
    </source>
</evidence>
<keyword evidence="7" id="KW-0732">Signal</keyword>
<keyword evidence="5" id="KW-0325">Glycoprotein</keyword>
<keyword evidence="4" id="KW-1015">Disulfide bond</keyword>
<dbReference type="OrthoDB" id="9940220at2759"/>
<dbReference type="InterPro" id="IPR011162">
    <property type="entry name" value="MHC_I/II-like_Ag-recog"/>
</dbReference>
<dbReference type="GO" id="GO:0042613">
    <property type="term" value="C:MHC class II protein complex"/>
    <property type="evidence" value="ECO:0007669"/>
    <property type="project" value="InterPro"/>
</dbReference>
<dbReference type="Gene3D" id="3.10.320.10">
    <property type="entry name" value="Class II Histocompatibility Antigen, M Beta Chain, Chain B, domain 1"/>
    <property type="match status" value="1"/>
</dbReference>
<reference evidence="10" key="1">
    <citation type="submission" date="2025-08" db="UniProtKB">
        <authorList>
            <consortium name="RefSeq"/>
        </authorList>
    </citation>
    <scope>IDENTIFICATION</scope>
</reference>
<keyword evidence="3 6" id="KW-1133">Transmembrane helix</keyword>
<evidence type="ECO:0000256" key="6">
    <source>
        <dbReference type="SAM" id="Phobius"/>
    </source>
</evidence>
<dbReference type="InterPro" id="IPR013783">
    <property type="entry name" value="Ig-like_fold"/>
</dbReference>
<feature type="transmembrane region" description="Helical" evidence="6">
    <location>
        <begin position="224"/>
        <end position="244"/>
    </location>
</feature>
<dbReference type="GO" id="GO:0006955">
    <property type="term" value="P:immune response"/>
    <property type="evidence" value="ECO:0007669"/>
    <property type="project" value="InterPro"/>
</dbReference>
<evidence type="ECO:0000256" key="5">
    <source>
        <dbReference type="ARBA" id="ARBA00023180"/>
    </source>
</evidence>
<dbReference type="InterPro" id="IPR007110">
    <property type="entry name" value="Ig-like_dom"/>
</dbReference>
<evidence type="ECO:0000256" key="4">
    <source>
        <dbReference type="ARBA" id="ARBA00023157"/>
    </source>
</evidence>
<dbReference type="PANTHER" id="PTHR19944">
    <property type="entry name" value="MHC CLASS II-RELATED"/>
    <property type="match status" value="1"/>
</dbReference>
<dbReference type="Pfam" id="PF07654">
    <property type="entry name" value="C1-set"/>
    <property type="match status" value="1"/>
</dbReference>
<dbReference type="InterPro" id="IPR036179">
    <property type="entry name" value="Ig-like_dom_sf"/>
</dbReference>
<dbReference type="PROSITE" id="PS50835">
    <property type="entry name" value="IG_LIKE"/>
    <property type="match status" value="1"/>
</dbReference>
<feature type="signal peptide" evidence="7">
    <location>
        <begin position="1"/>
        <end position="21"/>
    </location>
</feature>
<keyword evidence="9" id="KW-1185">Reference proteome</keyword>
<dbReference type="GO" id="GO:0019882">
    <property type="term" value="P:antigen processing and presentation"/>
    <property type="evidence" value="ECO:0007669"/>
    <property type="project" value="InterPro"/>
</dbReference>
<dbReference type="InterPro" id="IPR000353">
    <property type="entry name" value="MHC_II_b_N"/>
</dbReference>
<keyword evidence="6" id="KW-0472">Membrane</keyword>
<evidence type="ECO:0000313" key="9">
    <source>
        <dbReference type="Proteomes" id="UP000504632"/>
    </source>
</evidence>
<evidence type="ECO:0000256" key="7">
    <source>
        <dbReference type="SAM" id="SignalP"/>
    </source>
</evidence>
<dbReference type="InParanoid" id="A0A6J2UQW3"/>
<evidence type="ECO:0000256" key="3">
    <source>
        <dbReference type="ARBA" id="ARBA00022989"/>
    </source>
</evidence>
<protein>
    <submittedName>
        <fullName evidence="10">H-2 class II histocompatibility antigen, E-S beta chain-like</fullName>
    </submittedName>
</protein>
<dbReference type="SUPFAM" id="SSF48726">
    <property type="entry name" value="Immunoglobulin"/>
    <property type="match status" value="1"/>
</dbReference>
<proteinExistence type="predicted"/>
<dbReference type="AlphaFoldDB" id="A0A6J2UQW3"/>
<keyword evidence="2 6" id="KW-0812">Transmembrane</keyword>
<dbReference type="SUPFAM" id="SSF54452">
    <property type="entry name" value="MHC antigen-recognition domain"/>
    <property type="match status" value="1"/>
</dbReference>
<dbReference type="SMR" id="A0A6J2UQW3"/>
<dbReference type="SMART" id="SM00921">
    <property type="entry name" value="MHC_II_beta"/>
    <property type="match status" value="1"/>
</dbReference>
<dbReference type="Proteomes" id="UP000504632">
    <property type="component" value="Chromosome 1"/>
</dbReference>
<dbReference type="InterPro" id="IPR014745">
    <property type="entry name" value="MHC_II_a/b_N"/>
</dbReference>
<feature type="chain" id="PRO_5027059332" evidence="7">
    <location>
        <begin position="22"/>
        <end position="257"/>
    </location>
</feature>
<organism evidence="9 10">
    <name type="scientific">Chanos chanos</name>
    <name type="common">Milkfish</name>
    <name type="synonym">Mugil chanos</name>
    <dbReference type="NCBI Taxonomy" id="29144"/>
    <lineage>
        <taxon>Eukaryota</taxon>
        <taxon>Metazoa</taxon>
        <taxon>Chordata</taxon>
        <taxon>Craniata</taxon>
        <taxon>Vertebrata</taxon>
        <taxon>Euteleostomi</taxon>
        <taxon>Actinopterygii</taxon>
        <taxon>Neopterygii</taxon>
        <taxon>Teleostei</taxon>
        <taxon>Ostariophysi</taxon>
        <taxon>Gonorynchiformes</taxon>
        <taxon>Chanidae</taxon>
        <taxon>Chanos</taxon>
    </lineage>
</organism>
<accession>A0A6J2UQW3</accession>
<dbReference type="GeneID" id="115805127"/>
<dbReference type="SMART" id="SM00407">
    <property type="entry name" value="IGc1"/>
    <property type="match status" value="1"/>
</dbReference>
<gene>
    <name evidence="10" type="primary">LOC115805127</name>
</gene>
<name>A0A6J2UQW3_CHACN</name>
<sequence>MFVLNLFSLCFVSTLIETGYSINGYFFHQEDRCLFRNEDLGDLEYIRQFTFNKIMFLQYNSTEMNWTGYTPHGVKNAEKWNHDPAMKAEMKNNKIAFCMHNAAIDQKYVLSRTSKPYVKLKSLKSSHGRHPAKLVCSAYDFYPRHIKVTWLKDGKEVTSDVISTVALADGDWYYQIHSYLEYTPRSGGKISCMVEHASFSKPMVYDWGEKKHNPYPESERTKNAIGAFGLVLGALISIAGLLYFRKRSARQWKLPVN</sequence>
<evidence type="ECO:0000259" key="8">
    <source>
        <dbReference type="PROSITE" id="PS50835"/>
    </source>
</evidence>
<dbReference type="RefSeq" id="XP_030621471.1">
    <property type="nucleotide sequence ID" value="XM_030765611.1"/>
</dbReference>
<evidence type="ECO:0000256" key="2">
    <source>
        <dbReference type="ARBA" id="ARBA00022692"/>
    </source>
</evidence>
<dbReference type="Gene3D" id="2.60.40.10">
    <property type="entry name" value="Immunoglobulins"/>
    <property type="match status" value="1"/>
</dbReference>
<evidence type="ECO:0000313" key="10">
    <source>
        <dbReference type="RefSeq" id="XP_030621471.1"/>
    </source>
</evidence>
<dbReference type="InterPro" id="IPR050160">
    <property type="entry name" value="MHC/Immunoglobulin"/>
</dbReference>
<feature type="domain" description="Ig-like" evidence="8">
    <location>
        <begin position="116"/>
        <end position="204"/>
    </location>
</feature>